<dbReference type="Proteomes" id="UP000008792">
    <property type="component" value="Unassembled WGS sequence"/>
</dbReference>
<sequence length="357" mass="41024">MNLGALARSLSNSLRIAVGSKKQLDTTATASESPTRPATLSTPPSSSNSDSTELDNLSGHQLTEPVLRINPRRLPYKRTVHLILDKVSELEHTLYEDQQREFKLRMALEHQTERIHELNFSLDTEKQRNERLVQLLRGVDSDSSSESEPESQLLNGMRLHTKDELYGSISPMLMQQRYDELQASHRQTHRQLAKKDKAIKLLQCDLEVLRGKYDTICNDYRSEHRRLEALCTRYMHMQQKKKQQICILKETLGYASECILHAQMSIESCDHSSSGISEQHLTKFNQNLELFMRSLRNCCCLRKLQELERQQGLHVEQDAKLPSPELSTTASSGFSSIGPSQVDAPKLKRRHRKRQKH</sequence>
<evidence type="ECO:0000313" key="2">
    <source>
        <dbReference type="EMBL" id="EDW70578.1"/>
    </source>
</evidence>
<keyword evidence="3" id="KW-1185">Reference proteome</keyword>
<gene>
    <name evidence="2" type="primary">Dvir\GJ13856</name>
    <name evidence="2" type="ORF">Dvir_GJ13856</name>
</gene>
<feature type="region of interest" description="Disordered" evidence="1">
    <location>
        <begin position="315"/>
        <end position="357"/>
    </location>
</feature>
<feature type="compositionally biased region" description="Polar residues" evidence="1">
    <location>
        <begin position="325"/>
        <end position="339"/>
    </location>
</feature>
<feature type="region of interest" description="Disordered" evidence="1">
    <location>
        <begin position="22"/>
        <end position="63"/>
    </location>
</feature>
<dbReference type="OMA" id="HASECIF"/>
<accession>B4LH65</accession>
<dbReference type="KEGG" id="dvi:6623537"/>
<feature type="compositionally biased region" description="Low complexity" evidence="1">
    <location>
        <begin position="33"/>
        <end position="51"/>
    </location>
</feature>
<dbReference type="AlphaFoldDB" id="B4LH65"/>
<name>B4LH65_DROVI</name>
<dbReference type="eggNOG" id="ENOG502T97R">
    <property type="taxonomic scope" value="Eukaryota"/>
</dbReference>
<dbReference type="PhylomeDB" id="B4LH65"/>
<dbReference type="EMBL" id="CH940647">
    <property type="protein sequence ID" value="EDW70578.1"/>
    <property type="molecule type" value="Genomic_DNA"/>
</dbReference>
<dbReference type="OrthoDB" id="7864223at2759"/>
<dbReference type="InParanoid" id="B4LH65"/>
<proteinExistence type="predicted"/>
<protein>
    <submittedName>
        <fullName evidence="2">Uncharacterized protein</fullName>
    </submittedName>
</protein>
<dbReference type="HOGENOM" id="CLU_730113_0_0_1"/>
<evidence type="ECO:0000256" key="1">
    <source>
        <dbReference type="SAM" id="MobiDB-lite"/>
    </source>
</evidence>
<organism evidence="2 3">
    <name type="scientific">Drosophila virilis</name>
    <name type="common">Fruit fly</name>
    <dbReference type="NCBI Taxonomy" id="7244"/>
    <lineage>
        <taxon>Eukaryota</taxon>
        <taxon>Metazoa</taxon>
        <taxon>Ecdysozoa</taxon>
        <taxon>Arthropoda</taxon>
        <taxon>Hexapoda</taxon>
        <taxon>Insecta</taxon>
        <taxon>Pterygota</taxon>
        <taxon>Neoptera</taxon>
        <taxon>Endopterygota</taxon>
        <taxon>Diptera</taxon>
        <taxon>Brachycera</taxon>
        <taxon>Muscomorpha</taxon>
        <taxon>Ephydroidea</taxon>
        <taxon>Drosophilidae</taxon>
        <taxon>Drosophila</taxon>
    </lineage>
</organism>
<evidence type="ECO:0000313" key="3">
    <source>
        <dbReference type="Proteomes" id="UP000008792"/>
    </source>
</evidence>
<reference evidence="2 3" key="1">
    <citation type="journal article" date="2007" name="Nature">
        <title>Evolution of genes and genomes on the Drosophila phylogeny.</title>
        <authorList>
            <consortium name="Drosophila 12 Genomes Consortium"/>
            <person name="Clark A.G."/>
            <person name="Eisen M.B."/>
            <person name="Smith D.R."/>
            <person name="Bergman C.M."/>
            <person name="Oliver B."/>
            <person name="Markow T.A."/>
            <person name="Kaufman T.C."/>
            <person name="Kellis M."/>
            <person name="Gelbart W."/>
            <person name="Iyer V.N."/>
            <person name="Pollard D.A."/>
            <person name="Sackton T.B."/>
            <person name="Larracuente A.M."/>
            <person name="Singh N.D."/>
            <person name="Abad J.P."/>
            <person name="Abt D.N."/>
            <person name="Adryan B."/>
            <person name="Aguade M."/>
            <person name="Akashi H."/>
            <person name="Anderson W.W."/>
            <person name="Aquadro C.F."/>
            <person name="Ardell D.H."/>
            <person name="Arguello R."/>
            <person name="Artieri C.G."/>
            <person name="Barbash D.A."/>
            <person name="Barker D."/>
            <person name="Barsanti P."/>
            <person name="Batterham P."/>
            <person name="Batzoglou S."/>
            <person name="Begun D."/>
            <person name="Bhutkar A."/>
            <person name="Blanco E."/>
            <person name="Bosak S.A."/>
            <person name="Bradley R.K."/>
            <person name="Brand A.D."/>
            <person name="Brent M.R."/>
            <person name="Brooks A.N."/>
            <person name="Brown R.H."/>
            <person name="Butlin R.K."/>
            <person name="Caggese C."/>
            <person name="Calvi B.R."/>
            <person name="Bernardo de Carvalho A."/>
            <person name="Caspi A."/>
            <person name="Castrezana S."/>
            <person name="Celniker S.E."/>
            <person name="Chang J.L."/>
            <person name="Chapple C."/>
            <person name="Chatterji S."/>
            <person name="Chinwalla A."/>
            <person name="Civetta A."/>
            <person name="Clifton S.W."/>
            <person name="Comeron J.M."/>
            <person name="Costello J.C."/>
            <person name="Coyne J.A."/>
            <person name="Daub J."/>
            <person name="David R.G."/>
            <person name="Delcher A.L."/>
            <person name="Delehaunty K."/>
            <person name="Do C.B."/>
            <person name="Ebling H."/>
            <person name="Edwards K."/>
            <person name="Eickbush T."/>
            <person name="Evans J.D."/>
            <person name="Filipski A."/>
            <person name="Findeiss S."/>
            <person name="Freyhult E."/>
            <person name="Fulton L."/>
            <person name="Fulton R."/>
            <person name="Garcia A.C."/>
            <person name="Gardiner A."/>
            <person name="Garfield D.A."/>
            <person name="Garvin B.E."/>
            <person name="Gibson G."/>
            <person name="Gilbert D."/>
            <person name="Gnerre S."/>
            <person name="Godfrey J."/>
            <person name="Good R."/>
            <person name="Gotea V."/>
            <person name="Gravely B."/>
            <person name="Greenberg A.J."/>
            <person name="Griffiths-Jones S."/>
            <person name="Gross S."/>
            <person name="Guigo R."/>
            <person name="Gustafson E.A."/>
            <person name="Haerty W."/>
            <person name="Hahn M.W."/>
            <person name="Halligan D.L."/>
            <person name="Halpern A.L."/>
            <person name="Halter G.M."/>
            <person name="Han M.V."/>
            <person name="Heger A."/>
            <person name="Hillier L."/>
            <person name="Hinrichs A.S."/>
            <person name="Holmes I."/>
            <person name="Hoskins R.A."/>
            <person name="Hubisz M.J."/>
            <person name="Hultmark D."/>
            <person name="Huntley M.A."/>
            <person name="Jaffe D.B."/>
            <person name="Jagadeeshan S."/>
            <person name="Jeck W.R."/>
            <person name="Johnson J."/>
            <person name="Jones C.D."/>
            <person name="Jordan W.C."/>
            <person name="Karpen G.H."/>
            <person name="Kataoka E."/>
            <person name="Keightley P.D."/>
            <person name="Kheradpour P."/>
            <person name="Kirkness E.F."/>
            <person name="Koerich L.B."/>
            <person name="Kristiansen K."/>
            <person name="Kudrna D."/>
            <person name="Kulathinal R.J."/>
            <person name="Kumar S."/>
            <person name="Kwok R."/>
            <person name="Lander E."/>
            <person name="Langley C.H."/>
            <person name="Lapoint R."/>
            <person name="Lazzaro B.P."/>
            <person name="Lee S.J."/>
            <person name="Levesque L."/>
            <person name="Li R."/>
            <person name="Lin C.F."/>
            <person name="Lin M.F."/>
            <person name="Lindblad-Toh K."/>
            <person name="Llopart A."/>
            <person name="Long M."/>
            <person name="Low L."/>
            <person name="Lozovsky E."/>
            <person name="Lu J."/>
            <person name="Luo M."/>
            <person name="Machado C.A."/>
            <person name="Makalowski W."/>
            <person name="Marzo M."/>
            <person name="Matsuda M."/>
            <person name="Matzkin L."/>
            <person name="McAllister B."/>
            <person name="McBride C.S."/>
            <person name="McKernan B."/>
            <person name="McKernan K."/>
            <person name="Mendez-Lago M."/>
            <person name="Minx P."/>
            <person name="Mollenhauer M.U."/>
            <person name="Montooth K."/>
            <person name="Mount S.M."/>
            <person name="Mu X."/>
            <person name="Myers E."/>
            <person name="Negre B."/>
            <person name="Newfeld S."/>
            <person name="Nielsen R."/>
            <person name="Noor M.A."/>
            <person name="O'Grady P."/>
            <person name="Pachter L."/>
            <person name="Papaceit M."/>
            <person name="Parisi M.J."/>
            <person name="Parisi M."/>
            <person name="Parts L."/>
            <person name="Pedersen J.S."/>
            <person name="Pesole G."/>
            <person name="Phillippy A.M."/>
            <person name="Ponting C.P."/>
            <person name="Pop M."/>
            <person name="Porcelli D."/>
            <person name="Powell J.R."/>
            <person name="Prohaska S."/>
            <person name="Pruitt K."/>
            <person name="Puig M."/>
            <person name="Quesneville H."/>
            <person name="Ram K.R."/>
            <person name="Rand D."/>
            <person name="Rasmussen M.D."/>
            <person name="Reed L.K."/>
            <person name="Reenan R."/>
            <person name="Reily A."/>
            <person name="Remington K.A."/>
            <person name="Rieger T.T."/>
            <person name="Ritchie M.G."/>
            <person name="Robin C."/>
            <person name="Rogers Y.H."/>
            <person name="Rohde C."/>
            <person name="Rozas J."/>
            <person name="Rubenfield M.J."/>
            <person name="Ruiz A."/>
            <person name="Russo S."/>
            <person name="Salzberg S.L."/>
            <person name="Sanchez-Gracia A."/>
            <person name="Saranga D.J."/>
            <person name="Sato H."/>
            <person name="Schaeffer S.W."/>
            <person name="Schatz M.C."/>
            <person name="Schlenke T."/>
            <person name="Schwartz R."/>
            <person name="Segarra C."/>
            <person name="Singh R.S."/>
            <person name="Sirot L."/>
            <person name="Sirota M."/>
            <person name="Sisneros N.B."/>
            <person name="Smith C.D."/>
            <person name="Smith T.F."/>
            <person name="Spieth J."/>
            <person name="Stage D.E."/>
            <person name="Stark A."/>
            <person name="Stephan W."/>
            <person name="Strausberg R.L."/>
            <person name="Strempel S."/>
            <person name="Sturgill D."/>
            <person name="Sutton G."/>
            <person name="Sutton G.G."/>
            <person name="Tao W."/>
            <person name="Teichmann S."/>
            <person name="Tobari Y.N."/>
            <person name="Tomimura Y."/>
            <person name="Tsolas J.M."/>
            <person name="Valente V.L."/>
            <person name="Venter E."/>
            <person name="Venter J.C."/>
            <person name="Vicario S."/>
            <person name="Vieira F.G."/>
            <person name="Vilella A.J."/>
            <person name="Villasante A."/>
            <person name="Walenz B."/>
            <person name="Wang J."/>
            <person name="Wasserman M."/>
            <person name="Watts T."/>
            <person name="Wilson D."/>
            <person name="Wilson R.K."/>
            <person name="Wing R.A."/>
            <person name="Wolfner M.F."/>
            <person name="Wong A."/>
            <person name="Wong G.K."/>
            <person name="Wu C.I."/>
            <person name="Wu G."/>
            <person name="Yamamoto D."/>
            <person name="Yang H.P."/>
            <person name="Yang S.P."/>
            <person name="Yorke J.A."/>
            <person name="Yoshida K."/>
            <person name="Zdobnov E."/>
            <person name="Zhang P."/>
            <person name="Zhang Y."/>
            <person name="Zimin A.V."/>
            <person name="Baldwin J."/>
            <person name="Abdouelleil A."/>
            <person name="Abdulkadir J."/>
            <person name="Abebe A."/>
            <person name="Abera B."/>
            <person name="Abreu J."/>
            <person name="Acer S.C."/>
            <person name="Aftuck L."/>
            <person name="Alexander A."/>
            <person name="An P."/>
            <person name="Anderson E."/>
            <person name="Anderson S."/>
            <person name="Arachi H."/>
            <person name="Azer M."/>
            <person name="Bachantsang P."/>
            <person name="Barry A."/>
            <person name="Bayul T."/>
            <person name="Berlin A."/>
            <person name="Bessette D."/>
            <person name="Bloom T."/>
            <person name="Blye J."/>
            <person name="Boguslavskiy L."/>
            <person name="Bonnet C."/>
            <person name="Boukhgalter B."/>
            <person name="Bourzgui I."/>
            <person name="Brown A."/>
            <person name="Cahill P."/>
            <person name="Channer S."/>
            <person name="Cheshatsang Y."/>
            <person name="Chuda L."/>
            <person name="Citroen M."/>
            <person name="Collymore A."/>
            <person name="Cooke P."/>
            <person name="Costello M."/>
            <person name="D'Aco K."/>
            <person name="Daza R."/>
            <person name="De Haan G."/>
            <person name="DeGray S."/>
            <person name="DeMaso C."/>
            <person name="Dhargay N."/>
            <person name="Dooley K."/>
            <person name="Dooley E."/>
            <person name="Doricent M."/>
            <person name="Dorje P."/>
            <person name="Dorjee K."/>
            <person name="Dupes A."/>
            <person name="Elong R."/>
            <person name="Falk J."/>
            <person name="Farina A."/>
            <person name="Faro S."/>
            <person name="Ferguson D."/>
            <person name="Fisher S."/>
            <person name="Foley C.D."/>
            <person name="Franke A."/>
            <person name="Friedrich D."/>
            <person name="Gadbois L."/>
            <person name="Gearin G."/>
            <person name="Gearin C.R."/>
            <person name="Giannoukos G."/>
            <person name="Goode T."/>
            <person name="Graham J."/>
            <person name="Grandbois E."/>
            <person name="Grewal S."/>
            <person name="Gyaltsen K."/>
            <person name="Hafez N."/>
            <person name="Hagos B."/>
            <person name="Hall J."/>
            <person name="Henson C."/>
            <person name="Hollinger A."/>
            <person name="Honan T."/>
            <person name="Huard M.D."/>
            <person name="Hughes L."/>
            <person name="Hurhula B."/>
            <person name="Husby M.E."/>
            <person name="Kamat A."/>
            <person name="Kanga B."/>
            <person name="Kashin S."/>
            <person name="Khazanovich D."/>
            <person name="Kisner P."/>
            <person name="Lance K."/>
            <person name="Lara M."/>
            <person name="Lee W."/>
            <person name="Lennon N."/>
            <person name="Letendre F."/>
            <person name="LeVine R."/>
            <person name="Lipovsky A."/>
            <person name="Liu X."/>
            <person name="Liu J."/>
            <person name="Liu S."/>
            <person name="Lokyitsang T."/>
            <person name="Lokyitsang Y."/>
            <person name="Lubonja R."/>
            <person name="Lui A."/>
            <person name="MacDonald P."/>
            <person name="Magnisalis V."/>
            <person name="Maru K."/>
            <person name="Matthews C."/>
            <person name="McCusker W."/>
            <person name="McDonough S."/>
            <person name="Mehta T."/>
            <person name="Meldrim J."/>
            <person name="Meneus L."/>
            <person name="Mihai O."/>
            <person name="Mihalev A."/>
            <person name="Mihova T."/>
            <person name="Mittelman R."/>
            <person name="Mlenga V."/>
            <person name="Montmayeur A."/>
            <person name="Mulrain L."/>
            <person name="Navidi A."/>
            <person name="Naylor J."/>
            <person name="Negash T."/>
            <person name="Nguyen T."/>
            <person name="Nguyen N."/>
            <person name="Nicol R."/>
            <person name="Norbu C."/>
            <person name="Norbu N."/>
            <person name="Novod N."/>
            <person name="O'Neill B."/>
            <person name="Osman S."/>
            <person name="Markiewicz E."/>
            <person name="Oyono O.L."/>
            <person name="Patti C."/>
            <person name="Phunkhang P."/>
            <person name="Pierre F."/>
            <person name="Priest M."/>
            <person name="Raghuraman S."/>
            <person name="Rege F."/>
            <person name="Reyes R."/>
            <person name="Rise C."/>
            <person name="Rogov P."/>
            <person name="Ross K."/>
            <person name="Ryan E."/>
            <person name="Settipalli S."/>
            <person name="Shea T."/>
            <person name="Sherpa N."/>
            <person name="Shi L."/>
            <person name="Shih D."/>
            <person name="Sparrow T."/>
            <person name="Spaulding J."/>
            <person name="Stalker J."/>
            <person name="Stange-Thomann N."/>
            <person name="Stavropoulos S."/>
            <person name="Stone C."/>
            <person name="Strader C."/>
            <person name="Tesfaye S."/>
            <person name="Thomson T."/>
            <person name="Thoulutsang Y."/>
            <person name="Thoulutsang D."/>
            <person name="Topham K."/>
            <person name="Topping I."/>
            <person name="Tsamla T."/>
            <person name="Vassiliev H."/>
            <person name="Vo A."/>
            <person name="Wangchuk T."/>
            <person name="Wangdi T."/>
            <person name="Weiand M."/>
            <person name="Wilkinson J."/>
            <person name="Wilson A."/>
            <person name="Yadav S."/>
            <person name="Young G."/>
            <person name="Yu Q."/>
            <person name="Zembek L."/>
            <person name="Zhong D."/>
            <person name="Zimmer A."/>
            <person name="Zwirko Z."/>
            <person name="Jaffe D.B."/>
            <person name="Alvarez P."/>
            <person name="Brockman W."/>
            <person name="Butler J."/>
            <person name="Chin C."/>
            <person name="Gnerre S."/>
            <person name="Grabherr M."/>
            <person name="Kleber M."/>
            <person name="Mauceli E."/>
            <person name="MacCallum I."/>
        </authorList>
    </citation>
    <scope>NUCLEOTIDE SEQUENCE [LARGE SCALE GENOMIC DNA]</scope>
    <source>
        <strain evidence="3">Tucson 15010-1051.87</strain>
    </source>
</reference>
<feature type="compositionally biased region" description="Basic residues" evidence="1">
    <location>
        <begin position="347"/>
        <end position="357"/>
    </location>
</feature>